<keyword evidence="1" id="KW-0808">Transferase</keyword>
<dbReference type="InterPro" id="IPR004276">
    <property type="entry name" value="GlycoTrans_28_N"/>
</dbReference>
<dbReference type="Pfam" id="PF06722">
    <property type="entry name" value="EryCIII-like_C"/>
    <property type="match status" value="1"/>
</dbReference>
<dbReference type="GO" id="GO:0016906">
    <property type="term" value="F:sterol 3-beta-glucosyltransferase activity"/>
    <property type="evidence" value="ECO:0007669"/>
    <property type="project" value="UniProtKB-ARBA"/>
</dbReference>
<gene>
    <name evidence="5" type="ORF">Ae201684_000343</name>
</gene>
<dbReference type="InterPro" id="IPR002213">
    <property type="entry name" value="UDP_glucos_trans"/>
</dbReference>
<feature type="domain" description="Glycosyltransferase family 28 N-terminal" evidence="3">
    <location>
        <begin position="4"/>
        <end position="154"/>
    </location>
</feature>
<dbReference type="CDD" id="cd03784">
    <property type="entry name" value="GT1_Gtf-like"/>
    <property type="match status" value="1"/>
</dbReference>
<evidence type="ECO:0008006" key="7">
    <source>
        <dbReference type="Google" id="ProtNLM"/>
    </source>
</evidence>
<evidence type="ECO:0000256" key="2">
    <source>
        <dbReference type="SAM" id="MobiDB-lite"/>
    </source>
</evidence>
<protein>
    <recommendedName>
        <fullName evidence="7">Glycosyltransferase family 28 N-terminal domain-containing protein</fullName>
    </recommendedName>
</protein>
<feature type="domain" description="Glycosyltransferase family 28 N-terminal" evidence="3">
    <location>
        <begin position="705"/>
        <end position="830"/>
    </location>
</feature>
<accession>A0A6G0XXW7</accession>
<dbReference type="InterPro" id="IPR010610">
    <property type="entry name" value="EryCIII-like_C"/>
</dbReference>
<dbReference type="EMBL" id="VJMJ01000002">
    <property type="protein sequence ID" value="KAF0745315.1"/>
    <property type="molecule type" value="Genomic_DNA"/>
</dbReference>
<evidence type="ECO:0000259" key="4">
    <source>
        <dbReference type="Pfam" id="PF06722"/>
    </source>
</evidence>
<evidence type="ECO:0000256" key="1">
    <source>
        <dbReference type="ARBA" id="ARBA00022679"/>
    </source>
</evidence>
<name>A0A6G0XXW7_9STRA</name>
<dbReference type="GO" id="GO:0005975">
    <property type="term" value="P:carbohydrate metabolic process"/>
    <property type="evidence" value="ECO:0007669"/>
    <property type="project" value="InterPro"/>
</dbReference>
<keyword evidence="6" id="KW-1185">Reference proteome</keyword>
<reference evidence="5 6" key="1">
    <citation type="submission" date="2019-07" db="EMBL/GenBank/DDBJ databases">
        <title>Genomics analysis of Aphanomyces spp. identifies a new class of oomycete effector associated with host adaptation.</title>
        <authorList>
            <person name="Gaulin E."/>
        </authorList>
    </citation>
    <scope>NUCLEOTIDE SEQUENCE [LARGE SCALE GENOMIC DNA]</scope>
    <source>
        <strain evidence="5 6">ATCC 201684</strain>
    </source>
</reference>
<feature type="compositionally biased region" description="Acidic residues" evidence="2">
    <location>
        <begin position="639"/>
        <end position="649"/>
    </location>
</feature>
<dbReference type="FunFam" id="3.40.50.2000:FF:000163">
    <property type="entry name" value="Sterol 3-beta-glucosyltransferase"/>
    <property type="match status" value="1"/>
</dbReference>
<dbReference type="PANTHER" id="PTHR48050:SF13">
    <property type="entry name" value="STEROL 3-BETA-GLUCOSYLTRANSFERASE UGT80A2"/>
    <property type="match status" value="1"/>
</dbReference>
<proteinExistence type="predicted"/>
<organism evidence="5 6">
    <name type="scientific">Aphanomyces euteiches</name>
    <dbReference type="NCBI Taxonomy" id="100861"/>
    <lineage>
        <taxon>Eukaryota</taxon>
        <taxon>Sar</taxon>
        <taxon>Stramenopiles</taxon>
        <taxon>Oomycota</taxon>
        <taxon>Saprolegniomycetes</taxon>
        <taxon>Saprolegniales</taxon>
        <taxon>Verrucalvaceae</taxon>
        <taxon>Aphanomyces</taxon>
    </lineage>
</organism>
<dbReference type="Proteomes" id="UP000481153">
    <property type="component" value="Unassembled WGS sequence"/>
</dbReference>
<dbReference type="SUPFAM" id="SSF53756">
    <property type="entry name" value="UDP-Glycosyltransferase/glycogen phosphorylase"/>
    <property type="match status" value="2"/>
</dbReference>
<dbReference type="VEuPathDB" id="FungiDB:AeMF1_004885"/>
<feature type="region of interest" description="Disordered" evidence="2">
    <location>
        <begin position="630"/>
        <end position="652"/>
    </location>
</feature>
<dbReference type="AlphaFoldDB" id="A0A6G0XXW7"/>
<comment type="caution">
    <text evidence="5">The sequence shown here is derived from an EMBL/GenBank/DDBJ whole genome shotgun (WGS) entry which is preliminary data.</text>
</comment>
<dbReference type="Gene3D" id="3.40.50.2000">
    <property type="entry name" value="Glycogen Phosphorylase B"/>
    <property type="match status" value="3"/>
</dbReference>
<feature type="domain" description="Erythromycin biosynthesis protein CIII-like C-terminal" evidence="4">
    <location>
        <begin position="293"/>
        <end position="420"/>
    </location>
</feature>
<dbReference type="Pfam" id="PF03033">
    <property type="entry name" value="Glyco_transf_28"/>
    <property type="match status" value="2"/>
</dbReference>
<dbReference type="FunFam" id="3.40.50.2000:FF:000009">
    <property type="entry name" value="Sterol 3-beta-glucosyltransferase UGT80A2"/>
    <property type="match status" value="1"/>
</dbReference>
<dbReference type="InterPro" id="IPR050426">
    <property type="entry name" value="Glycosyltransferase_28"/>
</dbReference>
<sequence length="1261" mass="140113">MQVCIMIVGTHGDVAPFVGIGKRLQKDGHRVRLATHATYRSFVTKNGLEFYPLGGDPKELSAYMVKTSGHIVSFNYEILTKDTPRNLRMIDEILRSTWPAVSAPDPEGDPLLPPFRAQAIISNPVTYGHIHVAEKLGVPLHIMFPQPWVPTQEFPHPLSNLPYKGKREKRNSMSYHIVDALMWAGTEGLVNSFRQEVLGLTKIRKGDGGRSMLLDWKIPHSFMWSEHLVPCPPDWDLQLYDVIGTVTESVDTTSSYTPSDDFAAFLASGPAPIFVGFGSMVIPDPAKTTQTIIDAATEAQVRVVIQSSWSDMSNGGSIEIPDNLFILGNCPHDWLFPRMAAVVHHGGAGTTGAGLLAGKPTFIVPFFGDQPFWGWAVEHVKVGVRPCPLGDLTVKKLRQAFLQLLSPATIANAKAIQAKMQQENGIENAVQSFYRHLPKMNCAFTPEHVATKWLHDDKIQVCDGCAFVLRARTDQPIEDYHPVQYGIMGPLNALEGVSSGAGAFFHELSGAVKDIVAQPARGFKKDGLRGAGVGAIKGFGGLVVRPINGLAQFVTRVAVGAHNAADHGEDQRRVDEPTHWIKEFHVKRTAPMVDVSLSEEERAAVQAAIEDARAHKPLSVIRENTTHLSSLSSASTLRDEEDDDDDDESMPNYLHKTSYGTFMMGSPDANVQSKQRAAFARSYSSRMAVVEDDWEELTVPFSMSIAMLVVGLPSDVEAFVAIAKSLVRDGHRVRLAAARRFETFVKASGVEYVPLEGNPTTSQDRLSTLSHWEGIFHQEKPPNAPWNNDEAFGISAWRAVKSSDFRADLIVAHPDTMLHVHLAERLGVPLHLLSGIPYSPNADMPHPLVEVMAHEDQQSNWFSYLEVHRFVWNHFRHATNKFRVQELHLAPWNAKHAPAWWQWHIPISYYWSSLLLSKREDWGDEVDVVGFIQLDEDDSKYVPQPELAAFVAQHALHRVYISLPAMNQNMLISMTEVLLSSRSDIQVVIGQEDIMGGPMFLSDRLVIVDASISLKWVVEHCQVVIHQARDARLLAEILQQNKPSVAVPVTAIEKQWANHLREMDPDVHFPPVSLESLAGQPEMLADMVAKLVAAVEVDVLSFWSRHVVLETKQAIRRTVSSIYKHLPIEAMQCDIIPSKLARVYDPDLDLKLSYEAAYVANQLDADKVAKYAPVFYSLKDLPQVAVKAGRAPKRESAMDSLLMGSMPPVGPAFAYQESMTSLPIDTSLFWKTHSEEMAFRKRASDGYDKLHTTRAAATSKT</sequence>
<evidence type="ECO:0000313" key="6">
    <source>
        <dbReference type="Proteomes" id="UP000481153"/>
    </source>
</evidence>
<evidence type="ECO:0000313" key="5">
    <source>
        <dbReference type="EMBL" id="KAF0745315.1"/>
    </source>
</evidence>
<dbReference type="PANTHER" id="PTHR48050">
    <property type="entry name" value="STEROL 3-BETA-GLUCOSYLTRANSFERASE"/>
    <property type="match status" value="1"/>
</dbReference>
<evidence type="ECO:0000259" key="3">
    <source>
        <dbReference type="Pfam" id="PF03033"/>
    </source>
</evidence>